<feature type="region of interest" description="Disordered" evidence="1">
    <location>
        <begin position="123"/>
        <end position="143"/>
    </location>
</feature>
<accession>A0A803P4K6</accession>
<reference evidence="2" key="1">
    <citation type="submission" date="2018-11" db="EMBL/GenBank/DDBJ databases">
        <authorList>
            <person name="Grassa J C."/>
        </authorList>
    </citation>
    <scope>NUCLEOTIDE SEQUENCE [LARGE SCALE GENOMIC DNA]</scope>
</reference>
<protein>
    <submittedName>
        <fullName evidence="2">Uncharacterized protein</fullName>
    </submittedName>
</protein>
<dbReference type="OMA" id="MHEVETH"/>
<dbReference type="Proteomes" id="UP000596661">
    <property type="component" value="Chromosome 3"/>
</dbReference>
<reference evidence="2" key="2">
    <citation type="submission" date="2021-03" db="UniProtKB">
        <authorList>
            <consortium name="EnsemblPlants"/>
        </authorList>
    </citation>
    <scope>IDENTIFICATION</scope>
</reference>
<dbReference type="Pfam" id="PF14223">
    <property type="entry name" value="Retrotran_gag_2"/>
    <property type="match status" value="1"/>
</dbReference>
<sequence>MHEDMENASQIINFLHPMFGKQSNHTRHDATCSYMNYKIEKDAPVLSLVLHMIELMHEVETHGAIIEEWTQVTMILKLLSPCFKAFTTNYVMNKLEFNMTPLLNELPVFENLNKHKSKEGELNIIEAKSNSSTSSDKKKEVEQ</sequence>
<organism evidence="2 3">
    <name type="scientific">Cannabis sativa</name>
    <name type="common">Hemp</name>
    <name type="synonym">Marijuana</name>
    <dbReference type="NCBI Taxonomy" id="3483"/>
    <lineage>
        <taxon>Eukaryota</taxon>
        <taxon>Viridiplantae</taxon>
        <taxon>Streptophyta</taxon>
        <taxon>Embryophyta</taxon>
        <taxon>Tracheophyta</taxon>
        <taxon>Spermatophyta</taxon>
        <taxon>Magnoliopsida</taxon>
        <taxon>eudicotyledons</taxon>
        <taxon>Gunneridae</taxon>
        <taxon>Pentapetalae</taxon>
        <taxon>rosids</taxon>
        <taxon>fabids</taxon>
        <taxon>Rosales</taxon>
        <taxon>Cannabaceae</taxon>
        <taxon>Cannabis</taxon>
    </lineage>
</organism>
<dbReference type="EnsemblPlants" id="evm.model.03.1256">
    <property type="protein sequence ID" value="cds.evm.model.03.1256"/>
    <property type="gene ID" value="evm.TU.03.1256"/>
</dbReference>
<evidence type="ECO:0000313" key="3">
    <source>
        <dbReference type="Proteomes" id="UP000596661"/>
    </source>
</evidence>
<proteinExistence type="predicted"/>
<dbReference type="Gramene" id="evm.model.03.1256">
    <property type="protein sequence ID" value="cds.evm.model.03.1256"/>
    <property type="gene ID" value="evm.TU.03.1256"/>
</dbReference>
<name>A0A803P4K6_CANSA</name>
<keyword evidence="3" id="KW-1185">Reference proteome</keyword>
<dbReference type="EMBL" id="UZAU01000290">
    <property type="status" value="NOT_ANNOTATED_CDS"/>
    <property type="molecule type" value="Genomic_DNA"/>
</dbReference>
<dbReference type="AlphaFoldDB" id="A0A803P4K6"/>
<evidence type="ECO:0000256" key="1">
    <source>
        <dbReference type="SAM" id="MobiDB-lite"/>
    </source>
</evidence>
<evidence type="ECO:0000313" key="2">
    <source>
        <dbReference type="EnsemblPlants" id="cds.evm.model.03.1256"/>
    </source>
</evidence>